<accession>A0ABU6ST78</accession>
<dbReference type="Proteomes" id="UP001341840">
    <property type="component" value="Unassembled WGS sequence"/>
</dbReference>
<dbReference type="EMBL" id="JASCZI010061865">
    <property type="protein sequence ID" value="MED6139657.1"/>
    <property type="molecule type" value="Genomic_DNA"/>
</dbReference>
<name>A0ABU6ST78_9FABA</name>
<protein>
    <submittedName>
        <fullName evidence="1">Uncharacterized protein</fullName>
    </submittedName>
</protein>
<gene>
    <name evidence="1" type="ORF">PIB30_085894</name>
</gene>
<evidence type="ECO:0000313" key="1">
    <source>
        <dbReference type="EMBL" id="MED6139657.1"/>
    </source>
</evidence>
<proteinExistence type="predicted"/>
<evidence type="ECO:0000313" key="2">
    <source>
        <dbReference type="Proteomes" id="UP001341840"/>
    </source>
</evidence>
<comment type="caution">
    <text evidence="1">The sequence shown here is derived from an EMBL/GenBank/DDBJ whole genome shotgun (WGS) entry which is preliminary data.</text>
</comment>
<organism evidence="1 2">
    <name type="scientific">Stylosanthes scabra</name>
    <dbReference type="NCBI Taxonomy" id="79078"/>
    <lineage>
        <taxon>Eukaryota</taxon>
        <taxon>Viridiplantae</taxon>
        <taxon>Streptophyta</taxon>
        <taxon>Embryophyta</taxon>
        <taxon>Tracheophyta</taxon>
        <taxon>Spermatophyta</taxon>
        <taxon>Magnoliopsida</taxon>
        <taxon>eudicotyledons</taxon>
        <taxon>Gunneridae</taxon>
        <taxon>Pentapetalae</taxon>
        <taxon>rosids</taxon>
        <taxon>fabids</taxon>
        <taxon>Fabales</taxon>
        <taxon>Fabaceae</taxon>
        <taxon>Papilionoideae</taxon>
        <taxon>50 kb inversion clade</taxon>
        <taxon>dalbergioids sensu lato</taxon>
        <taxon>Dalbergieae</taxon>
        <taxon>Pterocarpus clade</taxon>
        <taxon>Stylosanthes</taxon>
    </lineage>
</organism>
<keyword evidence="2" id="KW-1185">Reference proteome</keyword>
<sequence length="112" mass="12595">MLSMHKQYSQKNSKNQNINKPCKFINTMHLINLLKCVSLLKNPSTKCSPQTAVSHSDHPAATYSPLKFLGGLLNLGFDLRSSSFTQLLLAHPFPSASRHYEPLPLPLEYELD</sequence>
<reference evidence="1 2" key="1">
    <citation type="journal article" date="2023" name="Plants (Basel)">
        <title>Bridging the Gap: Combining Genomics and Transcriptomics Approaches to Understand Stylosanthes scabra, an Orphan Legume from the Brazilian Caatinga.</title>
        <authorList>
            <person name="Ferreira-Neto J.R.C."/>
            <person name="da Silva M.D."/>
            <person name="Binneck E."/>
            <person name="de Melo N.F."/>
            <person name="da Silva R.H."/>
            <person name="de Melo A.L.T.M."/>
            <person name="Pandolfi V."/>
            <person name="Bustamante F.O."/>
            <person name="Brasileiro-Vidal A.C."/>
            <person name="Benko-Iseppon A.M."/>
        </authorList>
    </citation>
    <scope>NUCLEOTIDE SEQUENCE [LARGE SCALE GENOMIC DNA]</scope>
    <source>
        <tissue evidence="1">Leaves</tissue>
    </source>
</reference>